<proteinExistence type="predicted"/>
<organism evidence="1">
    <name type="scientific">marine sediment metagenome</name>
    <dbReference type="NCBI Taxonomy" id="412755"/>
    <lineage>
        <taxon>unclassified sequences</taxon>
        <taxon>metagenomes</taxon>
        <taxon>ecological metagenomes</taxon>
    </lineage>
</organism>
<comment type="caution">
    <text evidence="1">The sequence shown here is derived from an EMBL/GenBank/DDBJ whole genome shotgun (WGS) entry which is preliminary data.</text>
</comment>
<dbReference type="EMBL" id="LAZR01069255">
    <property type="protein sequence ID" value="KKK48083.1"/>
    <property type="molecule type" value="Genomic_DNA"/>
</dbReference>
<feature type="non-terminal residue" evidence="1">
    <location>
        <position position="1"/>
    </location>
</feature>
<reference evidence="1" key="1">
    <citation type="journal article" date="2015" name="Nature">
        <title>Complex archaea that bridge the gap between prokaryotes and eukaryotes.</title>
        <authorList>
            <person name="Spang A."/>
            <person name="Saw J.H."/>
            <person name="Jorgensen S.L."/>
            <person name="Zaremba-Niedzwiedzka K."/>
            <person name="Martijn J."/>
            <person name="Lind A.E."/>
            <person name="van Eijk R."/>
            <person name="Schleper C."/>
            <person name="Guy L."/>
            <person name="Ettema T.J."/>
        </authorList>
    </citation>
    <scope>NUCLEOTIDE SEQUENCE</scope>
</reference>
<accession>A0A0F8VUQ4</accession>
<sequence>TSKDLSKSQASEFIELIEKHYGLEEKLEPEDLPLY</sequence>
<protein>
    <submittedName>
        <fullName evidence="1">Uncharacterized protein</fullName>
    </submittedName>
</protein>
<gene>
    <name evidence="1" type="ORF">LCGC14_3148730</name>
</gene>
<evidence type="ECO:0000313" key="1">
    <source>
        <dbReference type="EMBL" id="KKK48083.1"/>
    </source>
</evidence>
<dbReference type="AlphaFoldDB" id="A0A0F8VUQ4"/>
<name>A0A0F8VUQ4_9ZZZZ</name>